<evidence type="ECO:0000313" key="1">
    <source>
        <dbReference type="EMBL" id="RAT32552.1"/>
    </source>
</evidence>
<evidence type="ECO:0000313" key="2">
    <source>
        <dbReference type="Proteomes" id="UP000250186"/>
    </source>
</evidence>
<name>A0ABX9EQZ3_9GAMM</name>
<keyword evidence="2" id="KW-1185">Reference proteome</keyword>
<reference evidence="1 2" key="1">
    <citation type="submission" date="2016-02" db="EMBL/GenBank/DDBJ databases">
        <title>Species-wide whole genome sequencing reveals diversity, host range in Lonsdalea quercina.</title>
        <authorList>
            <person name="Li Y."/>
        </authorList>
    </citation>
    <scope>NUCLEOTIDE SEQUENCE [LARGE SCALE GENOMIC DNA]</scope>
    <source>
        <strain evidence="1 2">CFCC 12721</strain>
    </source>
</reference>
<gene>
    <name evidence="1" type="ORF">AU492_12585</name>
</gene>
<dbReference type="Proteomes" id="UP000250186">
    <property type="component" value="Unassembled WGS sequence"/>
</dbReference>
<sequence>MNENFVVVSTVHPVAGHLYLEMIDDSSVGMPNTYLVTDEINHANVHKVGWRAELDKVGYAEPYSELLINKHLTSVDWGSVDMLQLAKRHGVLAFDLYQWCSTVLRWQDLPVNAEYDEILSEWTTVSANTAMEG</sequence>
<accession>A0ABX9EQZ3</accession>
<organism evidence="1 2">
    <name type="scientific">Lonsdalea populi</name>
    <dbReference type="NCBI Taxonomy" id="1172565"/>
    <lineage>
        <taxon>Bacteria</taxon>
        <taxon>Pseudomonadati</taxon>
        <taxon>Pseudomonadota</taxon>
        <taxon>Gammaproteobacteria</taxon>
        <taxon>Enterobacterales</taxon>
        <taxon>Pectobacteriaceae</taxon>
        <taxon>Lonsdalea</taxon>
    </lineage>
</organism>
<protein>
    <submittedName>
        <fullName evidence="1">Uncharacterized protein</fullName>
    </submittedName>
</protein>
<dbReference type="EMBL" id="LUSW01000028">
    <property type="protein sequence ID" value="RAT32552.1"/>
    <property type="molecule type" value="Genomic_DNA"/>
</dbReference>
<comment type="caution">
    <text evidence="1">The sequence shown here is derived from an EMBL/GenBank/DDBJ whole genome shotgun (WGS) entry which is preliminary data.</text>
</comment>
<proteinExistence type="predicted"/>
<dbReference type="RefSeq" id="WP_112092509.1">
    <property type="nucleotide sequence ID" value="NZ_LUSR01000041.1"/>
</dbReference>